<evidence type="ECO:0000313" key="11">
    <source>
        <dbReference type="EMBL" id="MCB5445081.1"/>
    </source>
</evidence>
<evidence type="ECO:0000313" key="12">
    <source>
        <dbReference type="Proteomes" id="UP001299409"/>
    </source>
</evidence>
<comment type="caution">
    <text evidence="11">The sequence shown here is derived from an EMBL/GenBank/DDBJ whole genome shotgun (WGS) entry which is preliminary data.</text>
</comment>
<dbReference type="CDD" id="cd24011">
    <property type="entry name" value="ASKHA_NBD_BK"/>
    <property type="match status" value="1"/>
</dbReference>
<organism evidence="11 12">
    <name type="scientific">Intestinibacter bartlettii</name>
    <dbReference type="NCBI Taxonomy" id="261299"/>
    <lineage>
        <taxon>Bacteria</taxon>
        <taxon>Bacillati</taxon>
        <taxon>Bacillota</taxon>
        <taxon>Clostridia</taxon>
        <taxon>Peptostreptococcales</taxon>
        <taxon>Peptostreptococcaceae</taxon>
        <taxon>Intestinibacter</taxon>
    </lineage>
</organism>
<comment type="catalytic activity">
    <reaction evidence="8 9">
        <text>butanoate + ATP = butanoyl phosphate + ADP</text>
        <dbReference type="Rhea" id="RHEA:13585"/>
        <dbReference type="ChEBI" id="CHEBI:17968"/>
        <dbReference type="ChEBI" id="CHEBI:30616"/>
        <dbReference type="ChEBI" id="CHEBI:58079"/>
        <dbReference type="ChEBI" id="CHEBI:456216"/>
        <dbReference type="EC" id="2.7.2.7"/>
    </reaction>
</comment>
<keyword evidence="6 9" id="KW-0418">Kinase</keyword>
<evidence type="ECO:0000256" key="4">
    <source>
        <dbReference type="ARBA" id="ARBA00022679"/>
    </source>
</evidence>
<dbReference type="GO" id="GO:0047761">
    <property type="term" value="F:butyrate kinase activity"/>
    <property type="evidence" value="ECO:0007669"/>
    <property type="project" value="UniProtKB-EC"/>
</dbReference>
<dbReference type="PANTHER" id="PTHR21060:SF3">
    <property type="entry name" value="BUTYRATE KINASE 2-RELATED"/>
    <property type="match status" value="1"/>
</dbReference>
<dbReference type="HAMAP" id="MF_00542">
    <property type="entry name" value="Butyrate_kinase"/>
    <property type="match status" value="1"/>
</dbReference>
<dbReference type="Gene3D" id="3.30.420.40">
    <property type="match status" value="2"/>
</dbReference>
<keyword evidence="3 9" id="KW-0963">Cytoplasm</keyword>
<dbReference type="PIRSF" id="PIRSF036458">
    <property type="entry name" value="Butyrate_kin"/>
    <property type="match status" value="1"/>
</dbReference>
<evidence type="ECO:0000256" key="10">
    <source>
        <dbReference type="RuleBase" id="RU003835"/>
    </source>
</evidence>
<comment type="subcellular location">
    <subcellularLocation>
        <location evidence="1 9">Cytoplasm</location>
    </subcellularLocation>
</comment>
<gene>
    <name evidence="9 11" type="primary">buk</name>
    <name evidence="11" type="ORF">LIP50_02565</name>
</gene>
<evidence type="ECO:0000256" key="7">
    <source>
        <dbReference type="ARBA" id="ARBA00022840"/>
    </source>
</evidence>
<dbReference type="InterPro" id="IPR023865">
    <property type="entry name" value="Aliphatic_acid_kinase_CS"/>
</dbReference>
<dbReference type="PROSITE" id="PS01075">
    <property type="entry name" value="ACETATE_KINASE_1"/>
    <property type="match status" value="1"/>
</dbReference>
<dbReference type="PRINTS" id="PR00471">
    <property type="entry name" value="ACETATEKNASE"/>
</dbReference>
<evidence type="ECO:0000256" key="1">
    <source>
        <dbReference type="ARBA" id="ARBA00004496"/>
    </source>
</evidence>
<dbReference type="PROSITE" id="PS01076">
    <property type="entry name" value="ACETATE_KINASE_2"/>
    <property type="match status" value="1"/>
</dbReference>
<dbReference type="PANTHER" id="PTHR21060">
    <property type="entry name" value="ACETATE KINASE"/>
    <property type="match status" value="1"/>
</dbReference>
<name>A0ABS8CUH1_9FIRM</name>
<proteinExistence type="inferred from homology"/>
<dbReference type="RefSeq" id="WP_226914104.1">
    <property type="nucleotide sequence ID" value="NZ_BAABXU010000001.1"/>
</dbReference>
<keyword evidence="12" id="KW-1185">Reference proteome</keyword>
<reference evidence="11 12" key="1">
    <citation type="submission" date="2021-10" db="EMBL/GenBank/DDBJ databases">
        <title>Collection of gut derived symbiotic bacterial strains cultured from healthy donors.</title>
        <authorList>
            <person name="Lin H."/>
            <person name="Littmann E."/>
            <person name="Claire K."/>
            <person name="Pamer E."/>
        </authorList>
    </citation>
    <scope>NUCLEOTIDE SEQUENCE [LARGE SCALE GENOMIC DNA]</scope>
    <source>
        <strain evidence="11 12">MSK.17.68</strain>
    </source>
</reference>
<evidence type="ECO:0000256" key="3">
    <source>
        <dbReference type="ARBA" id="ARBA00022490"/>
    </source>
</evidence>
<dbReference type="InterPro" id="IPR011245">
    <property type="entry name" value="Butyrate_kin"/>
</dbReference>
<accession>A0ABS8CUH1</accession>
<keyword evidence="7 9" id="KW-0067">ATP-binding</keyword>
<evidence type="ECO:0000256" key="6">
    <source>
        <dbReference type="ARBA" id="ARBA00022777"/>
    </source>
</evidence>
<keyword evidence="5 9" id="KW-0547">Nucleotide-binding</keyword>
<dbReference type="EMBL" id="JAJBMB010000002">
    <property type="protein sequence ID" value="MCB5445081.1"/>
    <property type="molecule type" value="Genomic_DNA"/>
</dbReference>
<dbReference type="NCBIfam" id="TIGR02707">
    <property type="entry name" value="butyr_kinase"/>
    <property type="match status" value="1"/>
</dbReference>
<comment type="similarity">
    <text evidence="2 9 10">Belongs to the acetokinase family.</text>
</comment>
<dbReference type="InterPro" id="IPR000890">
    <property type="entry name" value="Aliphatic_acid_kin_short-chain"/>
</dbReference>
<keyword evidence="4 9" id="KW-0808">Transferase</keyword>
<dbReference type="EC" id="2.7.2.7" evidence="9"/>
<dbReference type="NCBIfam" id="NF002834">
    <property type="entry name" value="PRK03011.1-5"/>
    <property type="match status" value="1"/>
</dbReference>
<dbReference type="SUPFAM" id="SSF53067">
    <property type="entry name" value="Actin-like ATPase domain"/>
    <property type="match status" value="2"/>
</dbReference>
<sequence>MNKRMLILNMGSTSTKISVYDGYEKIWVESIVHPRSDIEKYLKYQDQYEYRKEKVIKKVAQKGEKLEDFFAFVSRGGTIKPVSGGTYEINQKMIDDSWCGLYGEHPCNIGAEIAYDLAKEYNVKAYTVDPPACSEICDEAKISGLPEIERYESFQMLNHRAMARKACKDKNVNYEDVNLIVVHMGGGISVAAHRKGKIIDVNNALAGDGPMAMERSGQLPTGDLIRLCYSGKYTEKEMIRKVNGRGGVVAYLNTTNALEIEERIKKGDEYALKIIKALVYQVSKEIGGISTVLYGKVDGIVLTGGLANWSRFVKMLKERVSHLGEILLYPGENEMESLAFGVMRCIEGSEKMKIYGG</sequence>
<protein>
    <recommendedName>
        <fullName evidence="9">Probable butyrate kinase</fullName>
        <shortName evidence="9">BK</shortName>
        <ecNumber evidence="9">2.7.2.7</ecNumber>
    </recommendedName>
    <alternativeName>
        <fullName evidence="9">Branched-chain carboxylic acid kinase</fullName>
    </alternativeName>
</protein>
<dbReference type="Pfam" id="PF00871">
    <property type="entry name" value="Acetate_kinase"/>
    <property type="match status" value="1"/>
</dbReference>
<dbReference type="InterPro" id="IPR043129">
    <property type="entry name" value="ATPase_NBD"/>
</dbReference>
<dbReference type="Proteomes" id="UP001299409">
    <property type="component" value="Unassembled WGS sequence"/>
</dbReference>
<evidence type="ECO:0000256" key="9">
    <source>
        <dbReference type="HAMAP-Rule" id="MF_00542"/>
    </source>
</evidence>
<evidence type="ECO:0000256" key="5">
    <source>
        <dbReference type="ARBA" id="ARBA00022741"/>
    </source>
</evidence>
<evidence type="ECO:0000256" key="2">
    <source>
        <dbReference type="ARBA" id="ARBA00008748"/>
    </source>
</evidence>
<evidence type="ECO:0000256" key="8">
    <source>
        <dbReference type="ARBA" id="ARBA00048596"/>
    </source>
</evidence>